<dbReference type="InterPro" id="IPR050390">
    <property type="entry name" value="C5-Methyltransferase"/>
</dbReference>
<feature type="active site" evidence="6">
    <location>
        <position position="93"/>
    </location>
</feature>
<accession>A0A395X979</accession>
<dbReference type="PRINTS" id="PR00105">
    <property type="entry name" value="C5METTRFRASE"/>
</dbReference>
<dbReference type="GO" id="GO:0044027">
    <property type="term" value="P:negative regulation of gene expression via chromosomal CpG island methylation"/>
    <property type="evidence" value="ECO:0007669"/>
    <property type="project" value="TreeGrafter"/>
</dbReference>
<dbReference type="RefSeq" id="WP_118037125.1">
    <property type="nucleotide sequence ID" value="NZ_QRYY01000008.1"/>
</dbReference>
<keyword evidence="3 6" id="KW-0808">Transferase</keyword>
<dbReference type="PROSITE" id="PS51679">
    <property type="entry name" value="SAM_MT_C5"/>
    <property type="match status" value="1"/>
</dbReference>
<dbReference type="GO" id="GO:0032259">
    <property type="term" value="P:methylation"/>
    <property type="evidence" value="ECO:0007669"/>
    <property type="project" value="UniProtKB-KW"/>
</dbReference>
<dbReference type="SUPFAM" id="SSF53335">
    <property type="entry name" value="S-adenosyl-L-methionine-dependent methyltransferases"/>
    <property type="match status" value="1"/>
</dbReference>
<dbReference type="Pfam" id="PF00145">
    <property type="entry name" value="DNA_methylase"/>
    <property type="match status" value="1"/>
</dbReference>
<organism evidence="8 9">
    <name type="scientific">Blautia obeum</name>
    <dbReference type="NCBI Taxonomy" id="40520"/>
    <lineage>
        <taxon>Bacteria</taxon>
        <taxon>Bacillati</taxon>
        <taxon>Bacillota</taxon>
        <taxon>Clostridia</taxon>
        <taxon>Lachnospirales</taxon>
        <taxon>Lachnospiraceae</taxon>
        <taxon>Blautia</taxon>
    </lineage>
</organism>
<evidence type="ECO:0000256" key="4">
    <source>
        <dbReference type="ARBA" id="ARBA00022691"/>
    </source>
</evidence>
<evidence type="ECO:0000256" key="1">
    <source>
        <dbReference type="ARBA" id="ARBA00011975"/>
    </source>
</evidence>
<dbReference type="InterPro" id="IPR001525">
    <property type="entry name" value="C5_MeTfrase"/>
</dbReference>
<reference evidence="8 9" key="1">
    <citation type="submission" date="2018-08" db="EMBL/GenBank/DDBJ databases">
        <title>A genome reference for cultivated species of the human gut microbiota.</title>
        <authorList>
            <person name="Zou Y."/>
            <person name="Xue W."/>
            <person name="Luo G."/>
        </authorList>
    </citation>
    <scope>NUCLEOTIDE SEQUENCE [LARGE SCALE GENOMIC DNA]</scope>
    <source>
        <strain evidence="8 9">AF14-23</strain>
    </source>
</reference>
<dbReference type="Gene3D" id="3.90.120.10">
    <property type="entry name" value="DNA Methylase, subunit A, domain 2"/>
    <property type="match status" value="1"/>
</dbReference>
<evidence type="ECO:0000313" key="9">
    <source>
        <dbReference type="Proteomes" id="UP000265828"/>
    </source>
</evidence>
<proteinExistence type="inferred from homology"/>
<name>A0A395X979_9FIRM</name>
<evidence type="ECO:0000256" key="2">
    <source>
        <dbReference type="ARBA" id="ARBA00022603"/>
    </source>
</evidence>
<keyword evidence="4 6" id="KW-0949">S-adenosyl-L-methionine</keyword>
<protein>
    <recommendedName>
        <fullName evidence="1">DNA (cytosine-5-)-methyltransferase</fullName>
        <ecNumber evidence="1">2.1.1.37</ecNumber>
    </recommendedName>
</protein>
<comment type="similarity">
    <text evidence="6 7">Belongs to the class I-like SAM-binding methyltransferase superfamily. C5-methyltransferase family.</text>
</comment>
<dbReference type="EC" id="2.1.1.37" evidence="1"/>
<evidence type="ECO:0000313" key="8">
    <source>
        <dbReference type="EMBL" id="RGV63055.1"/>
    </source>
</evidence>
<evidence type="ECO:0000256" key="5">
    <source>
        <dbReference type="ARBA" id="ARBA00022747"/>
    </source>
</evidence>
<comment type="caution">
    <text evidence="8">The sequence shown here is derived from an EMBL/GenBank/DDBJ whole genome shotgun (WGS) entry which is preliminary data.</text>
</comment>
<dbReference type="PANTHER" id="PTHR10629">
    <property type="entry name" value="CYTOSINE-SPECIFIC METHYLTRANSFERASE"/>
    <property type="match status" value="1"/>
</dbReference>
<keyword evidence="2 6" id="KW-0489">Methyltransferase</keyword>
<dbReference type="AlphaFoldDB" id="A0A395X979"/>
<dbReference type="Proteomes" id="UP000265828">
    <property type="component" value="Unassembled WGS sequence"/>
</dbReference>
<dbReference type="NCBIfam" id="TIGR00675">
    <property type="entry name" value="dcm"/>
    <property type="match status" value="1"/>
</dbReference>
<gene>
    <name evidence="8" type="ORF">DWW07_12215</name>
</gene>
<dbReference type="GO" id="GO:0003886">
    <property type="term" value="F:DNA (cytosine-5-)-methyltransferase activity"/>
    <property type="evidence" value="ECO:0007669"/>
    <property type="project" value="UniProtKB-EC"/>
</dbReference>
<dbReference type="PANTHER" id="PTHR10629:SF52">
    <property type="entry name" value="DNA (CYTOSINE-5)-METHYLTRANSFERASE 1"/>
    <property type="match status" value="1"/>
</dbReference>
<sequence>MKIFSFFAGVGMLDLGFQDAGYEIVFVNEFKKEFMDSYCYARRKRNYNQPIYGYHVKDINYYLEDMGEHIFQQYIDNERQNNELIGFIGGPPCPDFSVGGKNKGREGENGKLAKSYIDMICHFRPDFFLFENVKGLIKTQKHREYFEELKRELKQNGYILTEQLMNSLDFGVPQDRERIFMIGVLKGTELARKVICVNDTFAFPWNTNLPYDSAVVKMMNWPKPQIYRENSKRKFKYNVPRNLTVEEWFRKNNVYRHPNKKDVFKVKGGREKIQTIQEGDTSRKSFKRLHRWKYSPTAAYGNNEVHLHPYRTRRLSVAETMAIQSLPMWFELPSNVCLSAKFKMVGNGVPYLMALEIARKITNYF</sequence>
<keyword evidence="5" id="KW-0680">Restriction system</keyword>
<evidence type="ECO:0000256" key="3">
    <source>
        <dbReference type="ARBA" id="ARBA00022679"/>
    </source>
</evidence>
<evidence type="ECO:0000256" key="7">
    <source>
        <dbReference type="RuleBase" id="RU000416"/>
    </source>
</evidence>
<evidence type="ECO:0000256" key="6">
    <source>
        <dbReference type="PROSITE-ProRule" id="PRU01016"/>
    </source>
</evidence>
<dbReference type="InterPro" id="IPR029063">
    <property type="entry name" value="SAM-dependent_MTases_sf"/>
</dbReference>
<dbReference type="Gene3D" id="3.40.50.150">
    <property type="entry name" value="Vaccinia Virus protein VP39"/>
    <property type="match status" value="1"/>
</dbReference>
<dbReference type="GO" id="GO:0003677">
    <property type="term" value="F:DNA binding"/>
    <property type="evidence" value="ECO:0007669"/>
    <property type="project" value="TreeGrafter"/>
</dbReference>
<dbReference type="EMBL" id="QRZI01000008">
    <property type="protein sequence ID" value="RGV63055.1"/>
    <property type="molecule type" value="Genomic_DNA"/>
</dbReference>
<dbReference type="GO" id="GO:0009307">
    <property type="term" value="P:DNA restriction-modification system"/>
    <property type="evidence" value="ECO:0007669"/>
    <property type="project" value="UniProtKB-KW"/>
</dbReference>